<dbReference type="InterPro" id="IPR002514">
    <property type="entry name" value="Transposase_8"/>
</dbReference>
<dbReference type="InterPro" id="IPR036388">
    <property type="entry name" value="WH-like_DNA-bd_sf"/>
</dbReference>
<organism evidence="2 3">
    <name type="scientific">Xanthomonas vasicola</name>
    <dbReference type="NCBI Taxonomy" id="56459"/>
    <lineage>
        <taxon>Bacteria</taxon>
        <taxon>Pseudomonadati</taxon>
        <taxon>Pseudomonadota</taxon>
        <taxon>Gammaproteobacteria</taxon>
        <taxon>Lysobacterales</taxon>
        <taxon>Lysobacteraceae</taxon>
        <taxon>Xanthomonas</taxon>
    </lineage>
</organism>
<dbReference type="RefSeq" id="WP_146470438.1">
    <property type="nucleotide sequence ID" value="NZ_VOCK01000026.1"/>
</dbReference>
<dbReference type="InterPro" id="IPR009057">
    <property type="entry name" value="Homeodomain-like_sf"/>
</dbReference>
<dbReference type="PANTHER" id="PTHR33215:SF13">
    <property type="entry name" value="PROTEIN DISTAL ANTENNA"/>
    <property type="match status" value="1"/>
</dbReference>
<comment type="caution">
    <text evidence="2">The sequence shown here is derived from an EMBL/GenBank/DDBJ whole genome shotgun (WGS) entry which is preliminary data.</text>
</comment>
<dbReference type="Pfam" id="PF01527">
    <property type="entry name" value="HTH_Tnp_1"/>
    <property type="match status" value="1"/>
</dbReference>
<dbReference type="PANTHER" id="PTHR33215">
    <property type="entry name" value="PROTEIN DISTAL ANTENNA"/>
    <property type="match status" value="1"/>
</dbReference>
<dbReference type="EMBL" id="VOCK01000026">
    <property type="protein sequence ID" value="TWQ51468.1"/>
    <property type="molecule type" value="Genomic_DNA"/>
</dbReference>
<name>A0ABD7S7V5_XANVA</name>
<dbReference type="SUPFAM" id="SSF46689">
    <property type="entry name" value="Homeodomain-like"/>
    <property type="match status" value="1"/>
</dbReference>
<reference evidence="3" key="1">
    <citation type="journal article" date="2020" name="Phytopathology">
        <title>Genomic acquisitions in emerging populations of Xanthomonas vasicola pv. vasculorum infecting corn in the U.S. and Argentina.</title>
        <authorList>
            <person name="Perez-Quintero A.L."/>
        </authorList>
    </citation>
    <scope>NUCLEOTIDE SEQUENCE [LARGE SCALE GENOMIC DNA]</scope>
    <source>
        <strain evidence="3">Xvh-L</strain>
    </source>
</reference>
<dbReference type="Proteomes" id="UP000320455">
    <property type="component" value="Unassembled WGS sequence"/>
</dbReference>
<accession>A0ABD7S7V5</accession>
<dbReference type="InterPro" id="IPR051839">
    <property type="entry name" value="RD_transcriptional_regulator"/>
</dbReference>
<dbReference type="AlphaFoldDB" id="A0ABD7S7V5"/>
<keyword evidence="3" id="KW-1185">Reference proteome</keyword>
<comment type="similarity">
    <text evidence="1">Belongs to the transposase 8 family.</text>
</comment>
<evidence type="ECO:0000313" key="2">
    <source>
        <dbReference type="EMBL" id="TWQ51468.1"/>
    </source>
</evidence>
<evidence type="ECO:0000313" key="3">
    <source>
        <dbReference type="Proteomes" id="UP000320455"/>
    </source>
</evidence>
<sequence>MSSKRYTDEFKIEAVRQVTDHRFKVAEVAERLGVTTHSLYAWMRKFGKRGVVQRAE</sequence>
<evidence type="ECO:0000256" key="1">
    <source>
        <dbReference type="ARBA" id="ARBA00009964"/>
    </source>
</evidence>
<dbReference type="Gene3D" id="1.10.10.10">
    <property type="entry name" value="Winged helix-like DNA-binding domain superfamily/Winged helix DNA-binding domain"/>
    <property type="match status" value="1"/>
</dbReference>
<gene>
    <name evidence="2" type="ORF">FQK01_15430</name>
</gene>
<protein>
    <submittedName>
        <fullName evidence="2">Transposase</fullName>
    </submittedName>
</protein>
<feature type="non-terminal residue" evidence="2">
    <location>
        <position position="56"/>
    </location>
</feature>
<proteinExistence type="inferred from homology"/>